<feature type="domain" description="3-hydroxyacyl-CoA dehydrogenase C-terminal" evidence="19">
    <location>
        <begin position="511"/>
        <end position="604"/>
    </location>
</feature>
<evidence type="ECO:0000256" key="4">
    <source>
        <dbReference type="ARBA" id="ARBA00005005"/>
    </source>
</evidence>
<dbReference type="PANTHER" id="PTHR23309">
    <property type="entry name" value="3-HYDROXYACYL-COA DEHYROGENASE"/>
    <property type="match status" value="1"/>
</dbReference>
<evidence type="ECO:0000256" key="15">
    <source>
        <dbReference type="ARBA" id="ARBA00023268"/>
    </source>
</evidence>
<feature type="domain" description="3-hydroxyacyl-CoA dehydrogenase NAD binding" evidence="20">
    <location>
        <begin position="330"/>
        <end position="508"/>
    </location>
</feature>
<comment type="subunit">
    <text evidence="7">Monomer.</text>
</comment>
<keyword evidence="10" id="KW-0520">NAD</keyword>
<keyword evidence="14" id="KW-0456">Lyase</keyword>
<keyword evidence="9" id="KW-0560">Oxidoreductase</keyword>
<dbReference type="Gene3D" id="3.90.226.10">
    <property type="entry name" value="2-enoyl-CoA Hydratase, Chain A, domain 1"/>
    <property type="match status" value="1"/>
</dbReference>
<organism evidence="21 22">
    <name type="scientific">Ceratodon purpureus</name>
    <name type="common">Fire moss</name>
    <name type="synonym">Dicranum purpureum</name>
    <dbReference type="NCBI Taxonomy" id="3225"/>
    <lineage>
        <taxon>Eukaryota</taxon>
        <taxon>Viridiplantae</taxon>
        <taxon>Streptophyta</taxon>
        <taxon>Embryophyta</taxon>
        <taxon>Bryophyta</taxon>
        <taxon>Bryophytina</taxon>
        <taxon>Bryopsida</taxon>
        <taxon>Dicranidae</taxon>
        <taxon>Pseudoditrichales</taxon>
        <taxon>Ditrichaceae</taxon>
        <taxon>Ceratodon</taxon>
    </lineage>
</organism>
<dbReference type="SUPFAM" id="SSF52096">
    <property type="entry name" value="ClpP/crotonase"/>
    <property type="match status" value="1"/>
</dbReference>
<protein>
    <recommendedName>
        <fullName evidence="23">3-hydroxyacyl-CoA dehydrogenase</fullName>
    </recommendedName>
</protein>
<comment type="catalytic activity">
    <reaction evidence="16">
        <text>(3S)-3-hydroxybutanoyl-CoA = (3R)-3-hydroxybutanoyl-CoA</text>
        <dbReference type="Rhea" id="RHEA:21760"/>
        <dbReference type="ChEBI" id="CHEBI:57315"/>
        <dbReference type="ChEBI" id="CHEBI:57316"/>
        <dbReference type="EC" id="5.1.2.3"/>
    </reaction>
</comment>
<dbReference type="FunFam" id="1.10.1040.50:FF:000004">
    <property type="entry name" value="Peroxisomal fatty acid beta-oxidation multifunctional protein"/>
    <property type="match status" value="1"/>
</dbReference>
<comment type="catalytic activity">
    <reaction evidence="1">
        <text>a (3Z)-enoyl-CoA = a 4-saturated (2E)-enoyl-CoA</text>
        <dbReference type="Rhea" id="RHEA:45900"/>
        <dbReference type="ChEBI" id="CHEBI:85097"/>
        <dbReference type="ChEBI" id="CHEBI:85489"/>
        <dbReference type="EC" id="5.3.3.8"/>
    </reaction>
</comment>
<evidence type="ECO:0000256" key="6">
    <source>
        <dbReference type="ARBA" id="ARBA00008750"/>
    </source>
</evidence>
<dbReference type="GO" id="GO:0005777">
    <property type="term" value="C:peroxisome"/>
    <property type="evidence" value="ECO:0007669"/>
    <property type="project" value="UniProtKB-SubCell"/>
</dbReference>
<evidence type="ECO:0000259" key="20">
    <source>
        <dbReference type="Pfam" id="PF02737"/>
    </source>
</evidence>
<evidence type="ECO:0000256" key="11">
    <source>
        <dbReference type="ARBA" id="ARBA00023098"/>
    </source>
</evidence>
<dbReference type="Pfam" id="PF00378">
    <property type="entry name" value="ECH_1"/>
    <property type="match status" value="1"/>
</dbReference>
<dbReference type="GO" id="GO:0003857">
    <property type="term" value="F:(3S)-3-hydroxyacyl-CoA dehydrogenase (NAD+) activity"/>
    <property type="evidence" value="ECO:0007669"/>
    <property type="project" value="UniProtKB-ARBA"/>
</dbReference>
<accession>A0A8T0IQ45</accession>
<evidence type="ECO:0000256" key="9">
    <source>
        <dbReference type="ARBA" id="ARBA00023002"/>
    </source>
</evidence>
<evidence type="ECO:0000256" key="17">
    <source>
        <dbReference type="ARBA" id="ARBA00023709"/>
    </source>
</evidence>
<comment type="pathway">
    <text evidence="4">Lipid metabolism; fatty acid beta-oxidation.</text>
</comment>
<dbReference type="Proteomes" id="UP000822688">
    <property type="component" value="Chromosome 3"/>
</dbReference>
<dbReference type="GO" id="GO:0004300">
    <property type="term" value="F:enoyl-CoA hydratase activity"/>
    <property type="evidence" value="ECO:0007669"/>
    <property type="project" value="UniProtKB-EC"/>
</dbReference>
<comment type="similarity">
    <text evidence="5">In the central section; belongs to the 3-hydroxyacyl-CoA dehydrogenase family.</text>
</comment>
<evidence type="ECO:0000256" key="2">
    <source>
        <dbReference type="ARBA" id="ARBA00000765"/>
    </source>
</evidence>
<evidence type="ECO:0000259" key="19">
    <source>
        <dbReference type="Pfam" id="PF00725"/>
    </source>
</evidence>
<comment type="caution">
    <text evidence="21">The sequence shown here is derived from an EMBL/GenBank/DDBJ whole genome shotgun (WGS) entry which is preliminary data.</text>
</comment>
<keyword evidence="8" id="KW-0276">Fatty acid metabolism</keyword>
<dbReference type="SUPFAM" id="SSF48179">
    <property type="entry name" value="6-phosphogluconate dehydrogenase C-terminal domain-like"/>
    <property type="match status" value="2"/>
</dbReference>
<dbReference type="Gene3D" id="1.10.1040.50">
    <property type="match status" value="1"/>
</dbReference>
<dbReference type="SUPFAM" id="SSF51735">
    <property type="entry name" value="NAD(P)-binding Rossmann-fold domains"/>
    <property type="match status" value="1"/>
</dbReference>
<reference evidence="21" key="1">
    <citation type="submission" date="2020-06" db="EMBL/GenBank/DDBJ databases">
        <title>WGS assembly of Ceratodon purpureus strain R40.</title>
        <authorList>
            <person name="Carey S.B."/>
            <person name="Jenkins J."/>
            <person name="Shu S."/>
            <person name="Lovell J.T."/>
            <person name="Sreedasyam A."/>
            <person name="Maumus F."/>
            <person name="Tiley G.P."/>
            <person name="Fernandez-Pozo N."/>
            <person name="Barry K."/>
            <person name="Chen C."/>
            <person name="Wang M."/>
            <person name="Lipzen A."/>
            <person name="Daum C."/>
            <person name="Saski C.A."/>
            <person name="Payton A.C."/>
            <person name="Mcbreen J.C."/>
            <person name="Conrad R.E."/>
            <person name="Kollar L.M."/>
            <person name="Olsson S."/>
            <person name="Huttunen S."/>
            <person name="Landis J.B."/>
            <person name="Wickett N.J."/>
            <person name="Johnson M.G."/>
            <person name="Rensing S.A."/>
            <person name="Grimwood J."/>
            <person name="Schmutz J."/>
            <person name="Mcdaniel S.F."/>
        </authorList>
    </citation>
    <scope>NUCLEOTIDE SEQUENCE</scope>
    <source>
        <strain evidence="21">R40</strain>
    </source>
</reference>
<dbReference type="CDD" id="cd06558">
    <property type="entry name" value="crotonase-like"/>
    <property type="match status" value="1"/>
</dbReference>
<evidence type="ECO:0000256" key="13">
    <source>
        <dbReference type="ARBA" id="ARBA00023235"/>
    </source>
</evidence>
<comment type="catalytic activity">
    <reaction evidence="18">
        <text>a 4-saturated-(3S)-3-hydroxyacyl-CoA = a (3E)-enoyl-CoA + H2O</text>
        <dbReference type="Rhea" id="RHEA:20724"/>
        <dbReference type="ChEBI" id="CHEBI:15377"/>
        <dbReference type="ChEBI" id="CHEBI:58521"/>
        <dbReference type="ChEBI" id="CHEBI:137480"/>
        <dbReference type="EC" id="4.2.1.17"/>
    </reaction>
</comment>
<dbReference type="OrthoDB" id="2018133at2759"/>
<dbReference type="InterPro" id="IPR036291">
    <property type="entry name" value="NAD(P)-bd_dom_sf"/>
</dbReference>
<evidence type="ECO:0008006" key="23">
    <source>
        <dbReference type="Google" id="ProtNLM"/>
    </source>
</evidence>
<keyword evidence="11" id="KW-0443">Lipid metabolism</keyword>
<dbReference type="FunFam" id="3.40.50.720:FF:000009">
    <property type="entry name" value="Fatty oxidation complex, alpha subunit"/>
    <property type="match status" value="1"/>
</dbReference>
<dbReference type="GO" id="GO:0008692">
    <property type="term" value="F:3-hydroxybutyryl-CoA epimerase activity"/>
    <property type="evidence" value="ECO:0007669"/>
    <property type="project" value="UniProtKB-EC"/>
</dbReference>
<evidence type="ECO:0000256" key="5">
    <source>
        <dbReference type="ARBA" id="ARBA00007005"/>
    </source>
</evidence>
<dbReference type="InterPro" id="IPR008927">
    <property type="entry name" value="6-PGluconate_DH-like_C_sf"/>
</dbReference>
<evidence type="ECO:0000256" key="10">
    <source>
        <dbReference type="ARBA" id="ARBA00023027"/>
    </source>
</evidence>
<dbReference type="FunFam" id="3.90.226.10:FF:000011">
    <property type="entry name" value="Fatty acid oxidation complex subunit alpha"/>
    <property type="match status" value="1"/>
</dbReference>
<name>A0A8T0IQ45_CERPU</name>
<comment type="similarity">
    <text evidence="6">In the N-terminal section; belongs to the enoyl-CoA hydratase/isomerase family.</text>
</comment>
<evidence type="ECO:0000256" key="8">
    <source>
        <dbReference type="ARBA" id="ARBA00022832"/>
    </source>
</evidence>
<evidence type="ECO:0000256" key="7">
    <source>
        <dbReference type="ARBA" id="ARBA00011245"/>
    </source>
</evidence>
<keyword evidence="13" id="KW-0413">Isomerase</keyword>
<evidence type="ECO:0000256" key="3">
    <source>
        <dbReference type="ARBA" id="ARBA00004275"/>
    </source>
</evidence>
<comment type="subcellular location">
    <subcellularLocation>
        <location evidence="3">Peroxisome</location>
    </subcellularLocation>
</comment>
<evidence type="ECO:0000313" key="21">
    <source>
        <dbReference type="EMBL" id="KAG0585135.1"/>
    </source>
</evidence>
<proteinExistence type="inferred from homology"/>
<dbReference type="GO" id="GO:0006635">
    <property type="term" value="P:fatty acid beta-oxidation"/>
    <property type="evidence" value="ECO:0007669"/>
    <property type="project" value="UniProtKB-ARBA"/>
</dbReference>
<dbReference type="PANTHER" id="PTHR23309:SF49">
    <property type="entry name" value="PEROXISOMAL BIFUNCTIONAL ENZYME"/>
    <property type="match status" value="1"/>
</dbReference>
<evidence type="ECO:0000313" key="22">
    <source>
        <dbReference type="Proteomes" id="UP000822688"/>
    </source>
</evidence>
<dbReference type="Gene3D" id="3.40.50.720">
    <property type="entry name" value="NAD(P)-binding Rossmann-like Domain"/>
    <property type="match status" value="1"/>
</dbReference>
<dbReference type="InterPro" id="IPR001753">
    <property type="entry name" value="Enoyl-CoA_hydra/iso"/>
</dbReference>
<evidence type="ECO:0000256" key="12">
    <source>
        <dbReference type="ARBA" id="ARBA00023140"/>
    </source>
</evidence>
<evidence type="ECO:0000256" key="16">
    <source>
        <dbReference type="ARBA" id="ARBA00023701"/>
    </source>
</evidence>
<dbReference type="AlphaFoldDB" id="A0A8T0IQ45"/>
<sequence length="744" mass="80514">MVTLHREWSLFGIFNMGRVVQMEVGEDGVALLTLNKPPVNSLDNSGPDSVMYQLKELICEAHSRPDVKAIVIRGANGKFSGGADIGSLQKVKQVGQSTTFPTHIRGSNFFNDIIEGGSKPIVAAIEGFALGGGLELAMACHGRIAAPKTQLGLPELTLGIIPGLGGTARLPRLVGLTKAVDMMLTSKPIMPEEAKKLGLVDAVVPVQQLVPAARKFALDIASGKQAWRKSLSLTDRIGSQEESLKVLKQARARAQKAYRNVPHPFVMLDCIEAGIKNGGVAGTLKEEEVSPGLTASPTAKGLMNIFFAQRSAFKIQGITDSGLKPHQMKSVAVIGGGLMGSGIATALALNSVPVVLKEVNEEFLQAGLQRIEANVKARLARGAPNQEKVQKVMSLVRGTLDYADFSDVDMVIEAVIESVPLKQQIFADLEKYCKPTCLLASNTSTIDLGVIGKNTKSQDRVIGAHFFSPAHVMPLLEIVRTHDTSKQAIQDMLALAKTIKKVPVVVRSCVGFAVNRVFFRYFQAGHLLVHLGLHPYRIDAVIKAFGMPMGPFRLADLTGIQIGQATSGIYKEAFSDRVYLSNLNELLLKDNRVGERTGKGYYNYSKGSRVEQPAPELESYLVKSRQAARLIPEGKVVDVSDEEIVEMIFYGVVDEAARVLDEDVVVRSSDLDIASVLGMGFPAYRGGVAFWGDSVGVERIYSKLKHWSSLYGPLYKPSAALERAAHGKYSLSQIIEKRSGASRL</sequence>
<dbReference type="EMBL" id="CM026423">
    <property type="protein sequence ID" value="KAG0585135.1"/>
    <property type="molecule type" value="Genomic_DNA"/>
</dbReference>
<keyword evidence="15" id="KW-0511">Multifunctional enzyme</keyword>
<dbReference type="Pfam" id="PF00725">
    <property type="entry name" value="3HCDH"/>
    <property type="match status" value="1"/>
</dbReference>
<dbReference type="InterPro" id="IPR029045">
    <property type="entry name" value="ClpP/crotonase-like_dom_sf"/>
</dbReference>
<comment type="catalytic activity">
    <reaction evidence="17">
        <text>a (3S)-3-hydroxyacyl-CoA = a (2E)-enoyl-CoA + H2O</text>
        <dbReference type="Rhea" id="RHEA:16105"/>
        <dbReference type="ChEBI" id="CHEBI:15377"/>
        <dbReference type="ChEBI" id="CHEBI:57318"/>
        <dbReference type="ChEBI" id="CHEBI:58856"/>
        <dbReference type="EC" id="4.2.1.17"/>
    </reaction>
</comment>
<dbReference type="InterPro" id="IPR006108">
    <property type="entry name" value="3HC_DH_C"/>
</dbReference>
<gene>
    <name evidence="21" type="ORF">KC19_3G261500</name>
</gene>
<dbReference type="GO" id="GO:0070403">
    <property type="term" value="F:NAD+ binding"/>
    <property type="evidence" value="ECO:0007669"/>
    <property type="project" value="InterPro"/>
</dbReference>
<dbReference type="InterPro" id="IPR006176">
    <property type="entry name" value="3-OHacyl-CoA_DH_NAD-bd"/>
</dbReference>
<comment type="catalytic activity">
    <reaction evidence="2">
        <text>a (3E)-enoyl-CoA = a 4-saturated (2E)-enoyl-CoA</text>
        <dbReference type="Rhea" id="RHEA:45228"/>
        <dbReference type="ChEBI" id="CHEBI:58521"/>
        <dbReference type="ChEBI" id="CHEBI:85097"/>
        <dbReference type="EC" id="5.3.3.8"/>
    </reaction>
</comment>
<evidence type="ECO:0000256" key="1">
    <source>
        <dbReference type="ARBA" id="ARBA00000452"/>
    </source>
</evidence>
<evidence type="ECO:0000256" key="14">
    <source>
        <dbReference type="ARBA" id="ARBA00023239"/>
    </source>
</evidence>
<dbReference type="GO" id="GO:0004165">
    <property type="term" value="F:delta(3)-delta(2)-enoyl-CoA isomerase activity"/>
    <property type="evidence" value="ECO:0007669"/>
    <property type="project" value="UniProtKB-EC"/>
</dbReference>
<keyword evidence="12" id="KW-0576">Peroxisome</keyword>
<evidence type="ECO:0000256" key="18">
    <source>
        <dbReference type="ARBA" id="ARBA00023717"/>
    </source>
</evidence>
<keyword evidence="22" id="KW-1185">Reference proteome</keyword>
<dbReference type="Pfam" id="PF02737">
    <property type="entry name" value="3HCDH_N"/>
    <property type="match status" value="1"/>
</dbReference>